<comment type="caution">
    <text evidence="5">The sequence shown here is derived from an EMBL/GenBank/DDBJ whole genome shotgun (WGS) entry which is preliminary data.</text>
</comment>
<dbReference type="RefSeq" id="WP_164128748.1">
    <property type="nucleotide sequence ID" value="NZ_JAAGOX010000011.1"/>
</dbReference>
<evidence type="ECO:0000256" key="1">
    <source>
        <dbReference type="ARBA" id="ARBA00023015"/>
    </source>
</evidence>
<dbReference type="InterPro" id="IPR020449">
    <property type="entry name" value="Tscrpt_reg_AraC-type_HTH"/>
</dbReference>
<dbReference type="Pfam" id="PF12833">
    <property type="entry name" value="HTH_18"/>
    <property type="match status" value="1"/>
</dbReference>
<keyword evidence="3" id="KW-0804">Transcription</keyword>
<dbReference type="InterPro" id="IPR018060">
    <property type="entry name" value="HTH_AraC"/>
</dbReference>
<dbReference type="GO" id="GO:0000976">
    <property type="term" value="F:transcription cis-regulatory region binding"/>
    <property type="evidence" value="ECO:0007669"/>
    <property type="project" value="TreeGrafter"/>
</dbReference>
<dbReference type="AlphaFoldDB" id="A0A6B2NKZ6"/>
<organism evidence="5">
    <name type="scientific">Ruegeria sp. PrR005</name>
    <dbReference type="NCBI Taxonomy" id="2706882"/>
    <lineage>
        <taxon>Bacteria</taxon>
        <taxon>Pseudomonadati</taxon>
        <taxon>Pseudomonadota</taxon>
        <taxon>Alphaproteobacteria</taxon>
        <taxon>Rhodobacterales</taxon>
        <taxon>Roseobacteraceae</taxon>
        <taxon>Ruegeria</taxon>
    </lineage>
</organism>
<evidence type="ECO:0000259" key="4">
    <source>
        <dbReference type="PROSITE" id="PS01124"/>
    </source>
</evidence>
<keyword evidence="2" id="KW-0238">DNA-binding</keyword>
<proteinExistence type="predicted"/>
<accession>A0A6B2NKZ6</accession>
<dbReference type="GO" id="GO:0005829">
    <property type="term" value="C:cytosol"/>
    <property type="evidence" value="ECO:0007669"/>
    <property type="project" value="TreeGrafter"/>
</dbReference>
<dbReference type="SMART" id="SM00342">
    <property type="entry name" value="HTH_ARAC"/>
    <property type="match status" value="1"/>
</dbReference>
<dbReference type="PROSITE" id="PS01124">
    <property type="entry name" value="HTH_ARAC_FAMILY_2"/>
    <property type="match status" value="1"/>
</dbReference>
<dbReference type="PANTHER" id="PTHR47894:SF4">
    <property type="entry name" value="HTH-TYPE TRANSCRIPTIONAL REGULATOR GADX"/>
    <property type="match status" value="1"/>
</dbReference>
<keyword evidence="1" id="KW-0805">Transcription regulation</keyword>
<evidence type="ECO:0000256" key="2">
    <source>
        <dbReference type="ARBA" id="ARBA00023125"/>
    </source>
</evidence>
<name>A0A6B2NKZ6_9RHOB</name>
<evidence type="ECO:0000256" key="3">
    <source>
        <dbReference type="ARBA" id="ARBA00023163"/>
    </source>
</evidence>
<gene>
    <name evidence="5" type="ORF">G0P99_07415</name>
</gene>
<reference evidence="5" key="1">
    <citation type="submission" date="2020-02" db="EMBL/GenBank/DDBJ databases">
        <title>Delineation of the pyrene-degrading pathway in Roseobacter clade bacteria by genomic analysis.</title>
        <authorList>
            <person name="Zhou H."/>
            <person name="Wang H."/>
        </authorList>
    </citation>
    <scope>NUCLEOTIDE SEQUENCE</scope>
    <source>
        <strain evidence="5">PrR005</strain>
    </source>
</reference>
<dbReference type="GO" id="GO:0003700">
    <property type="term" value="F:DNA-binding transcription factor activity"/>
    <property type="evidence" value="ECO:0007669"/>
    <property type="project" value="InterPro"/>
</dbReference>
<dbReference type="PRINTS" id="PR00032">
    <property type="entry name" value="HTHARAC"/>
</dbReference>
<dbReference type="EMBL" id="JAAGOX010000011">
    <property type="protein sequence ID" value="NDW44781.1"/>
    <property type="molecule type" value="Genomic_DNA"/>
</dbReference>
<evidence type="ECO:0000313" key="5">
    <source>
        <dbReference type="EMBL" id="NDW44781.1"/>
    </source>
</evidence>
<feature type="domain" description="HTH araC/xylS-type" evidence="4">
    <location>
        <begin position="227"/>
        <end position="331"/>
    </location>
</feature>
<protein>
    <submittedName>
        <fullName evidence="5">Helix-turn-helix transcriptional regulator</fullName>
    </submittedName>
</protein>
<dbReference type="PANTHER" id="PTHR47894">
    <property type="entry name" value="HTH-TYPE TRANSCRIPTIONAL REGULATOR GADX"/>
    <property type="match status" value="1"/>
</dbReference>
<dbReference type="Gene3D" id="1.10.10.60">
    <property type="entry name" value="Homeodomain-like"/>
    <property type="match status" value="1"/>
</dbReference>
<dbReference type="InterPro" id="IPR009057">
    <property type="entry name" value="Homeodomain-like_sf"/>
</dbReference>
<dbReference type="SUPFAM" id="SSF46689">
    <property type="entry name" value="Homeodomain-like"/>
    <property type="match status" value="1"/>
</dbReference>
<sequence>MNRLDLVYAPALSPVFGAAALPNSLLERFAEKAGLPGSIVDDPKGFVPLYATELFLDLVQRERGQDTFLFDSLSMDPSERSQAQSVVGVPLPEGFTSKEALEVMTQTFNGHVTGARFSSEIQGGRIWVLRTTAATEWSDVWSVLQYNLSIMLAGVRRTLKSEIRPVCLRLPARFSSEHLPEILDLPVELDAGHFGLAFDLCDVIHADRMLGQTSASKAVTVANPLTNNLMAALSECMNEFVMSSPYSCSADRVANAFGLSTRSYRRKLAAIGTSHAQLLSNARLKNACRMLAGQSQSITQVAYELGYGNPGDFTRFFKGRIGCTPIQYKQMHTKAL</sequence>